<proteinExistence type="predicted"/>
<dbReference type="AlphaFoldDB" id="A0AAV6UL07"/>
<organism evidence="1 2">
    <name type="scientific">Oedothorax gibbosus</name>
    <dbReference type="NCBI Taxonomy" id="931172"/>
    <lineage>
        <taxon>Eukaryota</taxon>
        <taxon>Metazoa</taxon>
        <taxon>Ecdysozoa</taxon>
        <taxon>Arthropoda</taxon>
        <taxon>Chelicerata</taxon>
        <taxon>Arachnida</taxon>
        <taxon>Araneae</taxon>
        <taxon>Araneomorphae</taxon>
        <taxon>Entelegynae</taxon>
        <taxon>Araneoidea</taxon>
        <taxon>Linyphiidae</taxon>
        <taxon>Erigoninae</taxon>
        <taxon>Oedothorax</taxon>
    </lineage>
</organism>
<name>A0AAV6UL07_9ARAC</name>
<dbReference type="Proteomes" id="UP000827092">
    <property type="component" value="Unassembled WGS sequence"/>
</dbReference>
<gene>
    <name evidence="1" type="ORF">JTE90_005191</name>
</gene>
<dbReference type="EMBL" id="JAFNEN010000395">
    <property type="protein sequence ID" value="KAG8183961.1"/>
    <property type="molecule type" value="Genomic_DNA"/>
</dbReference>
<sequence>MMRRGCFCLRKWKSSDPSIIKDLPHDSQESDLVHLDDSDCSVLGVKCSPKSDDFKFAVPSIDMKDNYTKREVLSQIFSFRIVVLYIN</sequence>
<reference evidence="1 2" key="1">
    <citation type="journal article" date="2022" name="Nat. Ecol. Evol.">
        <title>A masculinizing supergene underlies an exaggerated male reproductive morph in a spider.</title>
        <authorList>
            <person name="Hendrickx F."/>
            <person name="De Corte Z."/>
            <person name="Sonet G."/>
            <person name="Van Belleghem S.M."/>
            <person name="Kostlbacher S."/>
            <person name="Vangestel C."/>
        </authorList>
    </citation>
    <scope>NUCLEOTIDE SEQUENCE [LARGE SCALE GENOMIC DNA]</scope>
    <source>
        <strain evidence="1">W744_W776</strain>
    </source>
</reference>
<accession>A0AAV6UL07</accession>
<protein>
    <submittedName>
        <fullName evidence="1">Uncharacterized protein</fullName>
    </submittedName>
</protein>
<comment type="caution">
    <text evidence="1">The sequence shown here is derived from an EMBL/GenBank/DDBJ whole genome shotgun (WGS) entry which is preliminary data.</text>
</comment>
<keyword evidence="2" id="KW-1185">Reference proteome</keyword>
<evidence type="ECO:0000313" key="1">
    <source>
        <dbReference type="EMBL" id="KAG8183961.1"/>
    </source>
</evidence>
<evidence type="ECO:0000313" key="2">
    <source>
        <dbReference type="Proteomes" id="UP000827092"/>
    </source>
</evidence>